<dbReference type="Proteomes" id="UP001558652">
    <property type="component" value="Unassembled WGS sequence"/>
</dbReference>
<name>A0ABD0YKN7_9HEMI</name>
<organism evidence="1 2">
    <name type="scientific">Ranatra chinensis</name>
    <dbReference type="NCBI Taxonomy" id="642074"/>
    <lineage>
        <taxon>Eukaryota</taxon>
        <taxon>Metazoa</taxon>
        <taxon>Ecdysozoa</taxon>
        <taxon>Arthropoda</taxon>
        <taxon>Hexapoda</taxon>
        <taxon>Insecta</taxon>
        <taxon>Pterygota</taxon>
        <taxon>Neoptera</taxon>
        <taxon>Paraneoptera</taxon>
        <taxon>Hemiptera</taxon>
        <taxon>Heteroptera</taxon>
        <taxon>Panheteroptera</taxon>
        <taxon>Nepomorpha</taxon>
        <taxon>Nepidae</taxon>
        <taxon>Ranatrinae</taxon>
        <taxon>Ranatra</taxon>
    </lineage>
</organism>
<sequence>MFQKNETQETTENRCKFIMSVKGPGAVLKCEKYVGVVKAEGLGLPEGWPKGGSRLTPVPTLYLLPHTYLVPTLIPRRFSQRYCPTWLPASRNFPFVPYKIKSFKPASRPFKSTLLFTALASA</sequence>
<evidence type="ECO:0000313" key="1">
    <source>
        <dbReference type="EMBL" id="KAL1131840.1"/>
    </source>
</evidence>
<comment type="caution">
    <text evidence="1">The sequence shown here is derived from an EMBL/GenBank/DDBJ whole genome shotgun (WGS) entry which is preliminary data.</text>
</comment>
<accession>A0ABD0YKN7</accession>
<dbReference type="AlphaFoldDB" id="A0ABD0YKN7"/>
<protein>
    <submittedName>
        <fullName evidence="1">Uncharacterized protein</fullName>
    </submittedName>
</protein>
<dbReference type="EMBL" id="JBFDAA010000006">
    <property type="protein sequence ID" value="KAL1131840.1"/>
    <property type="molecule type" value="Genomic_DNA"/>
</dbReference>
<reference evidence="1 2" key="1">
    <citation type="submission" date="2024-07" db="EMBL/GenBank/DDBJ databases">
        <title>Chromosome-level genome assembly of the water stick insect Ranatra chinensis (Heteroptera: Nepidae).</title>
        <authorList>
            <person name="Liu X."/>
        </authorList>
    </citation>
    <scope>NUCLEOTIDE SEQUENCE [LARGE SCALE GENOMIC DNA]</scope>
    <source>
        <strain evidence="1">Cailab_2021Rc</strain>
        <tissue evidence="1">Muscle</tissue>
    </source>
</reference>
<gene>
    <name evidence="1" type="ORF">AAG570_011451</name>
</gene>
<proteinExistence type="predicted"/>
<evidence type="ECO:0000313" key="2">
    <source>
        <dbReference type="Proteomes" id="UP001558652"/>
    </source>
</evidence>
<keyword evidence="2" id="KW-1185">Reference proteome</keyword>